<dbReference type="InterPro" id="IPR000086">
    <property type="entry name" value="NUDIX_hydrolase_dom"/>
</dbReference>
<reference evidence="9 10" key="1">
    <citation type="submission" date="2018-08" db="EMBL/GenBank/DDBJ databases">
        <title>Genomic Encyclopedia of Archaeal and Bacterial Type Strains, Phase II (KMG-II): from individual species to whole genera.</title>
        <authorList>
            <person name="Goeker M."/>
        </authorList>
    </citation>
    <scope>NUCLEOTIDE SEQUENCE [LARGE SCALE GENOMIC DNA]</scope>
    <source>
        <strain evidence="9 10">DSM 5002</strain>
    </source>
</reference>
<comment type="caution">
    <text evidence="9">The sequence shown here is derived from an EMBL/GenBank/DDBJ whole genome shotgun (WGS) entry which is preliminary data.</text>
</comment>
<evidence type="ECO:0000313" key="9">
    <source>
        <dbReference type="EMBL" id="RIA47430.1"/>
    </source>
</evidence>
<dbReference type="RefSeq" id="WP_119062299.1">
    <property type="nucleotide sequence ID" value="NZ_QXDF01000003.1"/>
</dbReference>
<dbReference type="GO" id="GO:0046872">
    <property type="term" value="F:metal ion binding"/>
    <property type="evidence" value="ECO:0007669"/>
    <property type="project" value="UniProtKB-KW"/>
</dbReference>
<keyword evidence="10" id="KW-1185">Reference proteome</keyword>
<gene>
    <name evidence="9" type="ORF">BXY53_2509</name>
</gene>
<name>A0A397PD31_9HYPH</name>
<dbReference type="CDD" id="cd03426">
    <property type="entry name" value="NUDIX_CoAse_Nudt7"/>
    <property type="match status" value="1"/>
</dbReference>
<evidence type="ECO:0000256" key="6">
    <source>
        <dbReference type="ARBA" id="ARBA00023211"/>
    </source>
</evidence>
<sequence>MASAHPTKFSEDDLRRRVQRRLGGGIASAPTPQAGGDHELNPEWPEAEEHGPVRRPCAVLVPVTIHPTGAWVLMTRRADHLPQHAGQIAFPGGKIGPEDRSPVNAALREAYEEIGLHPQFVDIIGRLEDYRTATGFDIAPFLGIVRAGFTLVPDHNEVAQILQVPLAFLMQPANHQIREVIWRGRPRRFYAMPYKQHYIWGATAGILRRMYERLYSE</sequence>
<accession>A0A397PD31</accession>
<evidence type="ECO:0000256" key="3">
    <source>
        <dbReference type="ARBA" id="ARBA00022723"/>
    </source>
</evidence>
<evidence type="ECO:0000256" key="4">
    <source>
        <dbReference type="ARBA" id="ARBA00022801"/>
    </source>
</evidence>
<organism evidence="9 10">
    <name type="scientific">Dichotomicrobium thermohalophilum</name>
    <dbReference type="NCBI Taxonomy" id="933063"/>
    <lineage>
        <taxon>Bacteria</taxon>
        <taxon>Pseudomonadati</taxon>
        <taxon>Pseudomonadota</taxon>
        <taxon>Alphaproteobacteria</taxon>
        <taxon>Hyphomicrobiales</taxon>
        <taxon>Hyphomicrobiaceae</taxon>
        <taxon>Dichotomicrobium</taxon>
    </lineage>
</organism>
<dbReference type="NCBIfam" id="NF007980">
    <property type="entry name" value="PRK10707.1"/>
    <property type="match status" value="1"/>
</dbReference>
<dbReference type="AlphaFoldDB" id="A0A397PD31"/>
<evidence type="ECO:0000256" key="1">
    <source>
        <dbReference type="ARBA" id="ARBA00001936"/>
    </source>
</evidence>
<dbReference type="SUPFAM" id="SSF55811">
    <property type="entry name" value="Nudix"/>
    <property type="match status" value="1"/>
</dbReference>
<keyword evidence="4" id="KW-0378">Hydrolase</keyword>
<evidence type="ECO:0000256" key="7">
    <source>
        <dbReference type="SAM" id="MobiDB-lite"/>
    </source>
</evidence>
<feature type="compositionally biased region" description="Basic and acidic residues" evidence="7">
    <location>
        <begin position="36"/>
        <end position="49"/>
    </location>
</feature>
<dbReference type="OrthoDB" id="9802805at2"/>
<dbReference type="PANTHER" id="PTHR12992:SF11">
    <property type="entry name" value="MITOCHONDRIAL COENZYME A DIPHOSPHATASE NUDT8"/>
    <property type="match status" value="1"/>
</dbReference>
<dbReference type="Gene3D" id="3.90.79.10">
    <property type="entry name" value="Nucleoside Triphosphate Pyrophosphohydrolase"/>
    <property type="match status" value="1"/>
</dbReference>
<keyword evidence="3" id="KW-0479">Metal-binding</keyword>
<comment type="cofactor">
    <cofactor evidence="1">
        <name>Mn(2+)</name>
        <dbReference type="ChEBI" id="CHEBI:29035"/>
    </cofactor>
</comment>
<dbReference type="GO" id="GO:0010945">
    <property type="term" value="F:coenzyme A diphosphatase activity"/>
    <property type="evidence" value="ECO:0007669"/>
    <property type="project" value="InterPro"/>
</dbReference>
<dbReference type="PANTHER" id="PTHR12992">
    <property type="entry name" value="NUDIX HYDROLASE"/>
    <property type="match status" value="1"/>
</dbReference>
<proteinExistence type="predicted"/>
<dbReference type="InterPro" id="IPR015797">
    <property type="entry name" value="NUDIX_hydrolase-like_dom_sf"/>
</dbReference>
<protein>
    <submittedName>
        <fullName evidence="9">8-oxo-dGTP pyrophosphatase MutT (NUDIX family)</fullName>
    </submittedName>
</protein>
<evidence type="ECO:0000256" key="2">
    <source>
        <dbReference type="ARBA" id="ARBA00001946"/>
    </source>
</evidence>
<keyword evidence="6" id="KW-0464">Manganese</keyword>
<evidence type="ECO:0000313" key="10">
    <source>
        <dbReference type="Proteomes" id="UP000266273"/>
    </source>
</evidence>
<feature type="domain" description="Nudix hydrolase" evidence="8">
    <location>
        <begin position="52"/>
        <end position="185"/>
    </location>
</feature>
<evidence type="ECO:0000256" key="5">
    <source>
        <dbReference type="ARBA" id="ARBA00022842"/>
    </source>
</evidence>
<dbReference type="Pfam" id="PF00293">
    <property type="entry name" value="NUDIX"/>
    <property type="match status" value="1"/>
</dbReference>
<dbReference type="EMBL" id="QXDF01000003">
    <property type="protein sequence ID" value="RIA47430.1"/>
    <property type="molecule type" value="Genomic_DNA"/>
</dbReference>
<evidence type="ECO:0000259" key="8">
    <source>
        <dbReference type="PROSITE" id="PS51462"/>
    </source>
</evidence>
<keyword evidence="5" id="KW-0460">Magnesium</keyword>
<dbReference type="Proteomes" id="UP000266273">
    <property type="component" value="Unassembled WGS sequence"/>
</dbReference>
<comment type="cofactor">
    <cofactor evidence="2">
        <name>Mg(2+)</name>
        <dbReference type="ChEBI" id="CHEBI:18420"/>
    </cofactor>
</comment>
<dbReference type="InterPro" id="IPR045121">
    <property type="entry name" value="CoAse"/>
</dbReference>
<feature type="region of interest" description="Disordered" evidence="7">
    <location>
        <begin position="25"/>
        <end position="49"/>
    </location>
</feature>
<dbReference type="PROSITE" id="PS51462">
    <property type="entry name" value="NUDIX"/>
    <property type="match status" value="1"/>
</dbReference>